<organism evidence="1 2">
    <name type="scientific">Leptospira bandrabouensis</name>
    <dbReference type="NCBI Taxonomy" id="2484903"/>
    <lineage>
        <taxon>Bacteria</taxon>
        <taxon>Pseudomonadati</taxon>
        <taxon>Spirochaetota</taxon>
        <taxon>Spirochaetia</taxon>
        <taxon>Leptospirales</taxon>
        <taxon>Leptospiraceae</taxon>
        <taxon>Leptospira</taxon>
    </lineage>
</organism>
<reference evidence="1" key="1">
    <citation type="journal article" date="2019" name="PLoS Negl. Trop. Dis.">
        <title>Revisiting the worldwide diversity of Leptospira species in the environment.</title>
        <authorList>
            <person name="Vincent A.T."/>
            <person name="Schiettekatte O."/>
            <person name="Bourhy P."/>
            <person name="Veyrier F.J."/>
            <person name="Picardeau M."/>
        </authorList>
    </citation>
    <scope>NUCLEOTIDE SEQUENCE [LARGE SCALE GENOMIC DNA]</scope>
    <source>
        <strain evidence="1">201601109</strain>
    </source>
</reference>
<accession>A0A6H3NQX0</accession>
<evidence type="ECO:0000313" key="1">
    <source>
        <dbReference type="EMBL" id="TGN13228.1"/>
    </source>
</evidence>
<evidence type="ECO:0000313" key="2">
    <source>
        <dbReference type="Proteomes" id="UP000297649"/>
    </source>
</evidence>
<name>A0A6H3NQX0_9LEPT</name>
<comment type="caution">
    <text evidence="1">The sequence shown here is derived from an EMBL/GenBank/DDBJ whole genome shotgun (WGS) entry which is preliminary data.</text>
</comment>
<dbReference type="OrthoDB" id="9814045at2"/>
<proteinExistence type="predicted"/>
<keyword evidence="2" id="KW-1185">Reference proteome</keyword>
<sequence>MIFDWDNEKNKILSFQRNISFERIVIEIEAGAILDILEHPNSKKYPNQIILIINIDNYAWVVPTIENETSFFLKTAYPSRKHTKIYFPEVKLHEN</sequence>
<protein>
    <submittedName>
        <fullName evidence="1">DUF4258 domain-containing protein</fullName>
    </submittedName>
</protein>
<dbReference type="Proteomes" id="UP000297649">
    <property type="component" value="Unassembled WGS sequence"/>
</dbReference>
<dbReference type="EMBL" id="RQHU01000018">
    <property type="protein sequence ID" value="TGN13228.1"/>
    <property type="molecule type" value="Genomic_DNA"/>
</dbReference>
<gene>
    <name evidence="1" type="ORF">EHR08_11800</name>
</gene>
<dbReference type="AlphaFoldDB" id="A0A6H3NQX0"/>